<feature type="transmembrane region" description="Helical" evidence="5">
    <location>
        <begin position="307"/>
        <end position="327"/>
    </location>
</feature>
<dbReference type="EMBL" id="JAEMNV010000004">
    <property type="protein sequence ID" value="MBJ8339882.1"/>
    <property type="molecule type" value="Genomic_DNA"/>
</dbReference>
<sequence>MAYSGVGELIPLYALYALLFADHGLDTAEISSLLFIWSVTAFVFEVPSGAWADTVSRRGLLVLGALVTASGFAVWTVFPSYAGFALGFVLWGIGGSLQSGTFQALLYDELAARSATREYPRIIGFANSAAETGALLGILAAAPLFAWGGYGLVGASSVAVALCAALLAASLPSAPKAASVAAVAEIDDDEDEPDVATDAPSSTYLTMLRSGVTEALRHKTVRRGVLLSSLLFGFTAIDEYFGLLAEDNGAATGFIPILIGLTVAGSLVGSALAGRTASMKASTMARGVVVAGIALAGGALIGGPGILGVIGFAAIGVGYGIITNATIVSEARLQDAIEGPARATVTSASSLMAEVVSLAIFAAVALGSVWLSTPVLVALLGIPVVLAAALVPKWLPRQSHGPTVTG</sequence>
<keyword evidence="3 5" id="KW-1133">Transmembrane helix</keyword>
<dbReference type="PROSITE" id="PS50850">
    <property type="entry name" value="MFS"/>
    <property type="match status" value="1"/>
</dbReference>
<keyword evidence="8" id="KW-1185">Reference proteome</keyword>
<feature type="transmembrane region" description="Helical" evidence="5">
    <location>
        <begin position="251"/>
        <end position="272"/>
    </location>
</feature>
<evidence type="ECO:0000256" key="3">
    <source>
        <dbReference type="ARBA" id="ARBA00022989"/>
    </source>
</evidence>
<comment type="subcellular location">
    <subcellularLocation>
        <location evidence="1">Cell membrane</location>
        <topology evidence="1">Multi-pass membrane protein</topology>
    </subcellularLocation>
</comment>
<evidence type="ECO:0000259" key="6">
    <source>
        <dbReference type="PROSITE" id="PS50850"/>
    </source>
</evidence>
<dbReference type="InterPro" id="IPR053160">
    <property type="entry name" value="MFS_DHA3_Transporter"/>
</dbReference>
<evidence type="ECO:0000256" key="5">
    <source>
        <dbReference type="SAM" id="Phobius"/>
    </source>
</evidence>
<dbReference type="GO" id="GO:0005886">
    <property type="term" value="C:plasma membrane"/>
    <property type="evidence" value="ECO:0007669"/>
    <property type="project" value="UniProtKB-SubCell"/>
</dbReference>
<feature type="transmembrane region" description="Helical" evidence="5">
    <location>
        <begin position="147"/>
        <end position="169"/>
    </location>
</feature>
<dbReference type="AlphaFoldDB" id="A0A934NRA3"/>
<dbReference type="InterPro" id="IPR036259">
    <property type="entry name" value="MFS_trans_sf"/>
</dbReference>
<dbReference type="PANTHER" id="PTHR23530:SF1">
    <property type="entry name" value="PERMEASE, MAJOR FACILITATOR SUPERFAMILY-RELATED"/>
    <property type="match status" value="1"/>
</dbReference>
<feature type="transmembrane region" description="Helical" evidence="5">
    <location>
        <begin position="30"/>
        <end position="52"/>
    </location>
</feature>
<evidence type="ECO:0000313" key="7">
    <source>
        <dbReference type="EMBL" id="MBJ8339882.1"/>
    </source>
</evidence>
<evidence type="ECO:0000313" key="8">
    <source>
        <dbReference type="Proteomes" id="UP000655868"/>
    </source>
</evidence>
<evidence type="ECO:0000256" key="4">
    <source>
        <dbReference type="ARBA" id="ARBA00023136"/>
    </source>
</evidence>
<feature type="transmembrane region" description="Helical" evidence="5">
    <location>
        <begin position="348"/>
        <end position="370"/>
    </location>
</feature>
<dbReference type="PANTHER" id="PTHR23530">
    <property type="entry name" value="TRANSPORT PROTEIN-RELATED"/>
    <property type="match status" value="1"/>
</dbReference>
<evidence type="ECO:0000256" key="1">
    <source>
        <dbReference type="ARBA" id="ARBA00004651"/>
    </source>
</evidence>
<dbReference type="Proteomes" id="UP000655868">
    <property type="component" value="Unassembled WGS sequence"/>
</dbReference>
<feature type="domain" description="Major facilitator superfamily (MFS) profile" evidence="6">
    <location>
        <begin position="1"/>
        <end position="399"/>
    </location>
</feature>
<keyword evidence="4 5" id="KW-0472">Membrane</keyword>
<dbReference type="Pfam" id="PF07690">
    <property type="entry name" value="MFS_1"/>
    <property type="match status" value="1"/>
</dbReference>
<feature type="transmembrane region" description="Helical" evidence="5">
    <location>
        <begin position="284"/>
        <end position="301"/>
    </location>
</feature>
<dbReference type="InterPro" id="IPR011701">
    <property type="entry name" value="MFS"/>
</dbReference>
<gene>
    <name evidence="7" type="ORF">JGU71_13380</name>
</gene>
<accession>A0A934NRA3</accession>
<feature type="transmembrane region" description="Helical" evidence="5">
    <location>
        <begin position="376"/>
        <end position="395"/>
    </location>
</feature>
<dbReference type="SUPFAM" id="SSF103473">
    <property type="entry name" value="MFS general substrate transporter"/>
    <property type="match status" value="1"/>
</dbReference>
<evidence type="ECO:0000256" key="2">
    <source>
        <dbReference type="ARBA" id="ARBA00022692"/>
    </source>
</evidence>
<keyword evidence="2 5" id="KW-0812">Transmembrane</keyword>
<feature type="transmembrane region" description="Helical" evidence="5">
    <location>
        <begin position="84"/>
        <end position="107"/>
    </location>
</feature>
<name>A0A934NRA3_9NOCA</name>
<dbReference type="Gene3D" id="1.20.1250.20">
    <property type="entry name" value="MFS general substrate transporter like domains"/>
    <property type="match status" value="1"/>
</dbReference>
<feature type="transmembrane region" description="Helical" evidence="5">
    <location>
        <begin position="119"/>
        <end position="141"/>
    </location>
</feature>
<feature type="transmembrane region" description="Helical" evidence="5">
    <location>
        <begin position="225"/>
        <end position="245"/>
    </location>
</feature>
<organism evidence="7 8">
    <name type="scientific">Antrihabitans stalagmiti</name>
    <dbReference type="NCBI Taxonomy" id="2799499"/>
    <lineage>
        <taxon>Bacteria</taxon>
        <taxon>Bacillati</taxon>
        <taxon>Actinomycetota</taxon>
        <taxon>Actinomycetes</taxon>
        <taxon>Mycobacteriales</taxon>
        <taxon>Nocardiaceae</taxon>
        <taxon>Antrihabitans</taxon>
    </lineage>
</organism>
<feature type="transmembrane region" description="Helical" evidence="5">
    <location>
        <begin position="59"/>
        <end position="78"/>
    </location>
</feature>
<comment type="caution">
    <text evidence="7">The sequence shown here is derived from an EMBL/GenBank/DDBJ whole genome shotgun (WGS) entry which is preliminary data.</text>
</comment>
<dbReference type="GO" id="GO:0022857">
    <property type="term" value="F:transmembrane transporter activity"/>
    <property type="evidence" value="ECO:0007669"/>
    <property type="project" value="InterPro"/>
</dbReference>
<reference evidence="7" key="1">
    <citation type="submission" date="2020-12" db="EMBL/GenBank/DDBJ databases">
        <title>Antrihabitans popcorni sp. nov. and Antrihabitans auranticaus sp. nov., isolated from a larva cave.</title>
        <authorList>
            <person name="Lee S.D."/>
            <person name="Kim I.S."/>
        </authorList>
    </citation>
    <scope>NUCLEOTIDE SEQUENCE</scope>
    <source>
        <strain evidence="7">YC3-6</strain>
    </source>
</reference>
<dbReference type="InterPro" id="IPR020846">
    <property type="entry name" value="MFS_dom"/>
</dbReference>
<proteinExistence type="predicted"/>
<protein>
    <submittedName>
        <fullName evidence="7">MFS transporter</fullName>
    </submittedName>
</protein>